<evidence type="ECO:0000256" key="11">
    <source>
        <dbReference type="SAM" id="MobiDB-lite"/>
    </source>
</evidence>
<keyword evidence="3 10" id="KW-0808">Transferase</keyword>
<dbReference type="SUPFAM" id="SSF53335">
    <property type="entry name" value="S-adenosyl-L-methionine-dependent methyltransferases"/>
    <property type="match status" value="1"/>
</dbReference>
<dbReference type="GO" id="GO:0005634">
    <property type="term" value="C:nucleus"/>
    <property type="evidence" value="ECO:0007669"/>
    <property type="project" value="TreeGrafter"/>
</dbReference>
<feature type="region of interest" description="Disordered" evidence="11">
    <location>
        <begin position="492"/>
        <end position="552"/>
    </location>
</feature>
<evidence type="ECO:0000313" key="12">
    <source>
        <dbReference type="EMBL" id="TRY63562.1"/>
    </source>
</evidence>
<evidence type="ECO:0000256" key="9">
    <source>
        <dbReference type="ARBA" id="ARBA00074266"/>
    </source>
</evidence>
<keyword evidence="1 10" id="KW-0820">tRNA-binding</keyword>
<comment type="catalytic activity">
    <reaction evidence="8 10">
        <text>guanosine(26) in tRNA + 2 S-adenosyl-L-methionine = N(2)-dimethylguanosine(26) in tRNA + 2 S-adenosyl-L-homocysteine + 2 H(+)</text>
        <dbReference type="Rhea" id="RHEA:43140"/>
        <dbReference type="Rhea" id="RHEA-COMP:10359"/>
        <dbReference type="Rhea" id="RHEA-COMP:10360"/>
        <dbReference type="ChEBI" id="CHEBI:15378"/>
        <dbReference type="ChEBI" id="CHEBI:57856"/>
        <dbReference type="ChEBI" id="CHEBI:59789"/>
        <dbReference type="ChEBI" id="CHEBI:74269"/>
        <dbReference type="ChEBI" id="CHEBI:74513"/>
        <dbReference type="EC" id="2.1.1.216"/>
    </reaction>
</comment>
<dbReference type="PANTHER" id="PTHR10631:SF3">
    <property type="entry name" value="TRNA (GUANINE(26)-N(2))-DIMETHYLTRANSFERASE"/>
    <property type="match status" value="1"/>
</dbReference>
<evidence type="ECO:0000256" key="7">
    <source>
        <dbReference type="ARBA" id="ARBA00039099"/>
    </source>
</evidence>
<dbReference type="AlphaFoldDB" id="A0A553NDN2"/>
<dbReference type="InterPro" id="IPR029063">
    <property type="entry name" value="SAM-dependent_MTases_sf"/>
</dbReference>
<dbReference type="PROSITE" id="PS51626">
    <property type="entry name" value="SAM_MT_TRM1"/>
    <property type="match status" value="1"/>
</dbReference>
<dbReference type="InterPro" id="IPR042296">
    <property type="entry name" value="tRNA_met_Trm1_C"/>
</dbReference>
<accession>A0A553NDN2</accession>
<evidence type="ECO:0000256" key="6">
    <source>
        <dbReference type="ARBA" id="ARBA00022884"/>
    </source>
</evidence>
<name>A0A553NDN2_TIGCA</name>
<proteinExistence type="inferred from homology"/>
<keyword evidence="2 10" id="KW-0489">Methyltransferase</keyword>
<dbReference type="PANTHER" id="PTHR10631">
    <property type="entry name" value="N 2 ,N 2 -DIMETHYLGUANOSINE TRNA METHYLTRANSFERASE"/>
    <property type="match status" value="1"/>
</dbReference>
<dbReference type="Gene3D" id="3.30.56.70">
    <property type="entry name" value="N2,N2-dimethylguanosine tRNA methyltransferase, C-terminal domain"/>
    <property type="match status" value="1"/>
</dbReference>
<keyword evidence="13" id="KW-1185">Reference proteome</keyword>
<keyword evidence="4 10" id="KW-0949">S-adenosyl-L-methionine</keyword>
<protein>
    <recommendedName>
        <fullName evidence="9 10">tRNA (guanine(26)-N(2))-dimethyltransferase</fullName>
        <ecNumber evidence="7 10">2.1.1.216</ecNumber>
    </recommendedName>
</protein>
<dbReference type="GO" id="GO:0000049">
    <property type="term" value="F:tRNA binding"/>
    <property type="evidence" value="ECO:0007669"/>
    <property type="project" value="UniProtKB-UniRule"/>
</dbReference>
<dbReference type="Pfam" id="PF02005">
    <property type="entry name" value="TRM"/>
    <property type="match status" value="1"/>
</dbReference>
<keyword evidence="6 10" id="KW-0694">RNA-binding</keyword>
<dbReference type="InterPro" id="IPR002905">
    <property type="entry name" value="Trm1"/>
</dbReference>
<keyword evidence="5 10" id="KW-0819">tRNA processing</keyword>
<sequence>MLSGRGIRAQSLLSRALFPFFAGLFGRVSSILPFKAAPIMTDKTAPQVREGQATITFPSAEEVFYNPGICFAFSSVAVIRLYVKQLLAKDPTKAGKVNVMEALSASGLRSIRYAKEIPGLDKIVANDISKKAVETIRRNIINNGVEELVQPSHNDASMAMYLKRKPEDRFQIIDLDPYGSPTPFLDAAVQSTVDGGLLCVTCTDMAVLCGNATETCYTKYGAISLKAKSCHEIALRIVIACVESHANRYGRYIEPILSLSIDFYCRIFFRINTSQAMCKRTTSKLGHLYQCNGCETLSFQPLGQLVPNDNNGKNFKYKLVSGPPVNKHCSHCQNTHQVGGPIWIAPIHDQHFVSELLVSLDNHEYQTVERMKGMLTVAELPDVPLYYQQDRLCAMVKTGSGKMTVFRSALLNAGYRVSLSHANKMAIKTDAPAEFIWDMMRVWRKSNSQSDLKPGTTAFALMATTPKHEVSFETHTEANPDSRKLQLKRFQVNPERNWGPKSRASAGNFDDSEKRRQNQGKKRKQDPADPVAMELAEPRVDPKQIKTVKDQL</sequence>
<dbReference type="FunFam" id="3.30.56.70:FF:000001">
    <property type="entry name" value="tRNA (guanine(26)-N(2))-dimethyltransferase"/>
    <property type="match status" value="1"/>
</dbReference>
<evidence type="ECO:0000313" key="13">
    <source>
        <dbReference type="Proteomes" id="UP000318571"/>
    </source>
</evidence>
<dbReference type="GO" id="GO:0002940">
    <property type="term" value="P:tRNA N2-guanine methylation"/>
    <property type="evidence" value="ECO:0007669"/>
    <property type="project" value="TreeGrafter"/>
</dbReference>
<evidence type="ECO:0000256" key="3">
    <source>
        <dbReference type="ARBA" id="ARBA00022679"/>
    </source>
</evidence>
<dbReference type="Proteomes" id="UP000318571">
    <property type="component" value="Chromosome 10"/>
</dbReference>
<evidence type="ECO:0000256" key="5">
    <source>
        <dbReference type="ARBA" id="ARBA00022694"/>
    </source>
</evidence>
<dbReference type="STRING" id="6832.A0A553NDN2"/>
<evidence type="ECO:0000256" key="10">
    <source>
        <dbReference type="PROSITE-ProRule" id="PRU00958"/>
    </source>
</evidence>
<comment type="similarity">
    <text evidence="10">Belongs to the class I-like SAM-binding methyltransferase superfamily. Trm1 family.</text>
</comment>
<feature type="compositionally biased region" description="Basic and acidic residues" evidence="11">
    <location>
        <begin position="536"/>
        <end position="552"/>
    </location>
</feature>
<dbReference type="OMA" id="MKCCHEM"/>
<evidence type="ECO:0000256" key="1">
    <source>
        <dbReference type="ARBA" id="ARBA00022555"/>
    </source>
</evidence>
<evidence type="ECO:0000256" key="2">
    <source>
        <dbReference type="ARBA" id="ARBA00022603"/>
    </source>
</evidence>
<dbReference type="Gene3D" id="3.40.50.150">
    <property type="entry name" value="Vaccinia Virus protein VP39"/>
    <property type="match status" value="1"/>
</dbReference>
<gene>
    <name evidence="12" type="ORF">TCAL_08696</name>
</gene>
<comment type="caution">
    <text evidence="12">The sequence shown here is derived from an EMBL/GenBank/DDBJ whole genome shotgun (WGS) entry which is preliminary data.</text>
</comment>
<organism evidence="12 13">
    <name type="scientific">Tigriopus californicus</name>
    <name type="common">Marine copepod</name>
    <dbReference type="NCBI Taxonomy" id="6832"/>
    <lineage>
        <taxon>Eukaryota</taxon>
        <taxon>Metazoa</taxon>
        <taxon>Ecdysozoa</taxon>
        <taxon>Arthropoda</taxon>
        <taxon>Crustacea</taxon>
        <taxon>Multicrustacea</taxon>
        <taxon>Hexanauplia</taxon>
        <taxon>Copepoda</taxon>
        <taxon>Harpacticoida</taxon>
        <taxon>Harpacticidae</taxon>
        <taxon>Tigriopus</taxon>
    </lineage>
</organism>
<dbReference type="GO" id="GO:0160104">
    <property type="term" value="F:tRNA (guanine(26)-N2)-dimethyltransferase activity"/>
    <property type="evidence" value="ECO:0007669"/>
    <property type="project" value="UniProtKB-UniRule"/>
</dbReference>
<dbReference type="FunFam" id="3.40.50.150:FF:000051">
    <property type="entry name" value="tRNA (guanine(26)-N(2))-dimethyltransferase"/>
    <property type="match status" value="1"/>
</dbReference>
<dbReference type="EMBL" id="VCGU01000458">
    <property type="protein sequence ID" value="TRY63562.1"/>
    <property type="molecule type" value="Genomic_DNA"/>
</dbReference>
<evidence type="ECO:0000256" key="4">
    <source>
        <dbReference type="ARBA" id="ARBA00022691"/>
    </source>
</evidence>
<dbReference type="NCBIfam" id="TIGR00308">
    <property type="entry name" value="TRM1"/>
    <property type="match status" value="1"/>
</dbReference>
<reference evidence="12 13" key="1">
    <citation type="journal article" date="2018" name="Nat. Ecol. Evol.">
        <title>Genomic signatures of mitonuclear coevolution across populations of Tigriopus californicus.</title>
        <authorList>
            <person name="Barreto F.S."/>
            <person name="Watson E.T."/>
            <person name="Lima T.G."/>
            <person name="Willett C.S."/>
            <person name="Edmands S."/>
            <person name="Li W."/>
            <person name="Burton R.S."/>
        </authorList>
    </citation>
    <scope>NUCLEOTIDE SEQUENCE [LARGE SCALE GENOMIC DNA]</scope>
    <source>
        <strain evidence="12 13">San Diego</strain>
    </source>
</reference>
<dbReference type="EC" id="2.1.1.216" evidence="7 10"/>
<evidence type="ECO:0000256" key="8">
    <source>
        <dbReference type="ARBA" id="ARBA00051897"/>
    </source>
</evidence>